<proteinExistence type="predicted"/>
<keyword evidence="2" id="KW-1185">Reference proteome</keyword>
<dbReference type="OrthoDB" id="244830at2759"/>
<comment type="caution">
    <text evidence="1">The sequence shown here is derived from an EMBL/GenBank/DDBJ whole genome shotgun (WGS) entry which is preliminary data.</text>
</comment>
<accession>A0A061JBG3</accession>
<dbReference type="AlphaFoldDB" id="A0A061JBG3"/>
<name>A0A061JBG3_TRYRA</name>
<dbReference type="EMBL" id="AUPL01000802">
    <property type="protein sequence ID" value="ESL11446.1"/>
    <property type="molecule type" value="Genomic_DNA"/>
</dbReference>
<gene>
    <name evidence="1" type="ORF">TRSC58_00802</name>
</gene>
<evidence type="ECO:0000313" key="2">
    <source>
        <dbReference type="Proteomes" id="UP000031737"/>
    </source>
</evidence>
<sequence>MESSATKDTKGLSCLEETRLMEALFPYASTQCINEAVMATESVEETIFRLNDSMNPDLYSASHLLKMTQKPMTPTRMTWAKAAAATTTTLSSDPDIMVVDGCGNEMNHTVKDPLAHVQSHLLSRLALFDEDANSWEANQQHEYNATVAVFPIDTAAWDEHFITSATLADVMGAQPLVLPTSAETAFLRTDDAGGNGDGMQAPIIRWVPTTPSLKEERDAKKTILSDEEISSLVYILLSEEGDDDANARVKNGMNAKKRTTIVDFAESSTVRVGHVLQTPLQFSVQKECELRKILDELEMKGGKAFGKMERSNFCKEIMEHCKTFADLLPEYFPKLLRVIGKEMEGKELLPALHNTCLKVFGDALTNIEAVIVREVTFGRSYACFSDNGEYILWRVKLKHLALGPVSFTLGKAGGRGDVRKGTASAKAKDIKLKAKLVLWLLSTGHLKATCYDTHVSIGSLHTKCSVFRLNAVGFLFRSLLKQKLSLYLREMLREGISLDLA</sequence>
<evidence type="ECO:0000313" key="1">
    <source>
        <dbReference type="EMBL" id="ESL11446.1"/>
    </source>
</evidence>
<protein>
    <recommendedName>
        <fullName evidence="3">CUE domain-containing protein</fullName>
    </recommendedName>
</protein>
<dbReference type="VEuPathDB" id="TriTrypDB:TRSC58_00802"/>
<dbReference type="Proteomes" id="UP000031737">
    <property type="component" value="Unassembled WGS sequence"/>
</dbReference>
<evidence type="ECO:0008006" key="3">
    <source>
        <dbReference type="Google" id="ProtNLM"/>
    </source>
</evidence>
<organism evidence="1 2">
    <name type="scientific">Trypanosoma rangeli SC58</name>
    <dbReference type="NCBI Taxonomy" id="429131"/>
    <lineage>
        <taxon>Eukaryota</taxon>
        <taxon>Discoba</taxon>
        <taxon>Euglenozoa</taxon>
        <taxon>Kinetoplastea</taxon>
        <taxon>Metakinetoplastina</taxon>
        <taxon>Trypanosomatida</taxon>
        <taxon>Trypanosomatidae</taxon>
        <taxon>Trypanosoma</taxon>
        <taxon>Herpetosoma</taxon>
    </lineage>
</organism>
<reference evidence="1 2" key="1">
    <citation type="submission" date="2013-07" db="EMBL/GenBank/DDBJ databases">
        <authorList>
            <person name="Stoco P.H."/>
            <person name="Wagner G."/>
            <person name="Gerber A."/>
            <person name="Zaha A."/>
            <person name="Thompson C."/>
            <person name="Bartholomeu D.C."/>
            <person name="Luckemeyer D.D."/>
            <person name="Bahia D."/>
            <person name="Loreto E."/>
            <person name="Prestes E.B."/>
            <person name="Lima F.M."/>
            <person name="Rodrigues-Luiz G."/>
            <person name="Vallejo G.A."/>
            <person name="Filho J.F."/>
            <person name="Monteiro K.M."/>
            <person name="Tyler K.M."/>
            <person name="de Almeida L.G."/>
            <person name="Ortiz M.F."/>
            <person name="Siervo M.A."/>
            <person name="de Moraes M.H."/>
            <person name="Cunha O.L."/>
            <person name="Mendonca-Neto R."/>
            <person name="Silva R."/>
            <person name="Teixeira S.M."/>
            <person name="Murta S.M."/>
            <person name="Sincero T.C."/>
            <person name="Mendes T.A."/>
            <person name="Urmenyi T.P."/>
            <person name="Silva V.G."/>
            <person name="da Rocha W.D."/>
            <person name="Andersson B."/>
            <person name="Romanha A.J."/>
            <person name="Steindel M."/>
            <person name="de Vasconcelos A.T."/>
            <person name="Grisard E.C."/>
        </authorList>
    </citation>
    <scope>NUCLEOTIDE SEQUENCE [LARGE SCALE GENOMIC DNA]</scope>
    <source>
        <strain evidence="1 2">SC58</strain>
    </source>
</reference>